<accession>A0A0F9NDM1</accession>
<gene>
    <name evidence="2" type="ORF">LCGC14_0964230</name>
</gene>
<feature type="coiled-coil region" evidence="1">
    <location>
        <begin position="63"/>
        <end position="94"/>
    </location>
</feature>
<comment type="caution">
    <text evidence="2">The sequence shown here is derived from an EMBL/GenBank/DDBJ whole genome shotgun (WGS) entry which is preliminary data.</text>
</comment>
<keyword evidence="1" id="KW-0175">Coiled coil</keyword>
<sequence length="245" mass="28436">MSKKILRHPDKELIIESLNNGESVRGLEIKLKEKYPNNKNLWLSSVTLQTFRKNKLQLEGKVLKDIQEVGRTQKQQLEEQERQQQLESSNAYNKKLEEIVDSKLDVARKILQLDKVIESRMEYWYNAVISGEAVAAKGDKELRAFMDRQMVLLGQYKKFVEGLADKTVDYNVNITVINDQIIAIRDVIRECIAEFEPDVALRFMEKLNHKMKGLSPYRAELSQPVELEDLHEAEFELLENGETKG</sequence>
<evidence type="ECO:0000256" key="1">
    <source>
        <dbReference type="SAM" id="Coils"/>
    </source>
</evidence>
<name>A0A0F9NDM1_9ZZZZ</name>
<protein>
    <submittedName>
        <fullName evidence="2">Uncharacterized protein</fullName>
    </submittedName>
</protein>
<dbReference type="AlphaFoldDB" id="A0A0F9NDM1"/>
<dbReference type="EMBL" id="LAZR01003506">
    <property type="protein sequence ID" value="KKN17590.1"/>
    <property type="molecule type" value="Genomic_DNA"/>
</dbReference>
<proteinExistence type="predicted"/>
<organism evidence="2">
    <name type="scientific">marine sediment metagenome</name>
    <dbReference type="NCBI Taxonomy" id="412755"/>
    <lineage>
        <taxon>unclassified sequences</taxon>
        <taxon>metagenomes</taxon>
        <taxon>ecological metagenomes</taxon>
    </lineage>
</organism>
<evidence type="ECO:0000313" key="2">
    <source>
        <dbReference type="EMBL" id="KKN17590.1"/>
    </source>
</evidence>
<reference evidence="2" key="1">
    <citation type="journal article" date="2015" name="Nature">
        <title>Complex archaea that bridge the gap between prokaryotes and eukaryotes.</title>
        <authorList>
            <person name="Spang A."/>
            <person name="Saw J.H."/>
            <person name="Jorgensen S.L."/>
            <person name="Zaremba-Niedzwiedzka K."/>
            <person name="Martijn J."/>
            <person name="Lind A.E."/>
            <person name="van Eijk R."/>
            <person name="Schleper C."/>
            <person name="Guy L."/>
            <person name="Ettema T.J."/>
        </authorList>
    </citation>
    <scope>NUCLEOTIDE SEQUENCE</scope>
</reference>